<dbReference type="EMBL" id="CADCTD010000170">
    <property type="protein sequence ID" value="CAA9282328.1"/>
    <property type="molecule type" value="Genomic_DNA"/>
</dbReference>
<protein>
    <submittedName>
        <fullName evidence="2">Uncharacterized protein</fullName>
    </submittedName>
</protein>
<sequence>AAAVRPGKDPDSAATGSPGAWGAHPTDPGGECDVVRSFRHSRPQRRHDAGALGCRHPPPHGAGRDPAWGGADARRRGAGRGL</sequence>
<name>A0A6J4JMD5_9PROT</name>
<evidence type="ECO:0000313" key="2">
    <source>
        <dbReference type="EMBL" id="CAA9282328.1"/>
    </source>
</evidence>
<proteinExistence type="predicted"/>
<feature type="compositionally biased region" description="Basic and acidic residues" evidence="1">
    <location>
        <begin position="1"/>
        <end position="11"/>
    </location>
</feature>
<reference evidence="2" key="1">
    <citation type="submission" date="2020-02" db="EMBL/GenBank/DDBJ databases">
        <authorList>
            <person name="Meier V. D."/>
        </authorList>
    </citation>
    <scope>NUCLEOTIDE SEQUENCE</scope>
    <source>
        <strain evidence="2">AVDCRST_MAG27</strain>
    </source>
</reference>
<feature type="non-terminal residue" evidence="2">
    <location>
        <position position="1"/>
    </location>
</feature>
<gene>
    <name evidence="2" type="ORF">AVDCRST_MAG27-4186</name>
</gene>
<accession>A0A6J4JMD5</accession>
<feature type="non-terminal residue" evidence="2">
    <location>
        <position position="82"/>
    </location>
</feature>
<feature type="region of interest" description="Disordered" evidence="1">
    <location>
        <begin position="1"/>
        <end position="82"/>
    </location>
</feature>
<organism evidence="2">
    <name type="scientific">uncultured Craurococcus sp</name>
    <dbReference type="NCBI Taxonomy" id="1135998"/>
    <lineage>
        <taxon>Bacteria</taxon>
        <taxon>Pseudomonadati</taxon>
        <taxon>Pseudomonadota</taxon>
        <taxon>Alphaproteobacteria</taxon>
        <taxon>Acetobacterales</taxon>
        <taxon>Acetobacteraceae</taxon>
        <taxon>Craurococcus</taxon>
        <taxon>environmental samples</taxon>
    </lineage>
</organism>
<evidence type="ECO:0000256" key="1">
    <source>
        <dbReference type="SAM" id="MobiDB-lite"/>
    </source>
</evidence>
<dbReference type="AlphaFoldDB" id="A0A6J4JMD5"/>